<dbReference type="AlphaFoldDB" id="A0A6J4H366"/>
<keyword evidence="1" id="KW-0472">Membrane</keyword>
<dbReference type="GO" id="GO:0071972">
    <property type="term" value="F:peptidoglycan L,D-transpeptidase activity"/>
    <property type="evidence" value="ECO:0007669"/>
    <property type="project" value="TreeGrafter"/>
</dbReference>
<feature type="transmembrane region" description="Helical" evidence="1">
    <location>
        <begin position="58"/>
        <end position="78"/>
    </location>
</feature>
<dbReference type="Pfam" id="PF21922">
    <property type="entry name" value="PBP_dimer_2"/>
    <property type="match status" value="1"/>
</dbReference>
<evidence type="ECO:0000313" key="4">
    <source>
        <dbReference type="EMBL" id="CAA9213670.1"/>
    </source>
</evidence>
<accession>A0A6J4H366</accession>
<dbReference type="EC" id="2.4.1.129" evidence="4"/>
<keyword evidence="4" id="KW-0808">Transferase</keyword>
<proteinExistence type="predicted"/>
<evidence type="ECO:0000259" key="3">
    <source>
        <dbReference type="Pfam" id="PF21922"/>
    </source>
</evidence>
<dbReference type="InterPro" id="IPR050515">
    <property type="entry name" value="Beta-lactam/transpept"/>
</dbReference>
<evidence type="ECO:0000256" key="1">
    <source>
        <dbReference type="SAM" id="Phobius"/>
    </source>
</evidence>
<dbReference type="GO" id="GO:0071555">
    <property type="term" value="P:cell wall organization"/>
    <property type="evidence" value="ECO:0007669"/>
    <property type="project" value="TreeGrafter"/>
</dbReference>
<dbReference type="InterPro" id="IPR001460">
    <property type="entry name" value="PCN-bd_Tpept"/>
</dbReference>
<feature type="transmembrane region" description="Helical" evidence="1">
    <location>
        <begin position="28"/>
        <end position="51"/>
    </location>
</feature>
<feature type="transmembrane region" description="Helical" evidence="1">
    <location>
        <begin position="5"/>
        <end position="22"/>
    </location>
</feature>
<reference evidence="4" key="1">
    <citation type="submission" date="2020-02" db="EMBL/GenBank/DDBJ databases">
        <authorList>
            <person name="Meier V. D."/>
        </authorList>
    </citation>
    <scope>NUCLEOTIDE SEQUENCE</scope>
    <source>
        <strain evidence="4">AVDCRST_MAG26</strain>
    </source>
</reference>
<dbReference type="EMBL" id="CADCTK010000054">
    <property type="protein sequence ID" value="CAA9213670.1"/>
    <property type="molecule type" value="Genomic_DNA"/>
</dbReference>
<dbReference type="PANTHER" id="PTHR30627">
    <property type="entry name" value="PEPTIDOGLYCAN D,D-TRANSPEPTIDASE"/>
    <property type="match status" value="1"/>
</dbReference>
<dbReference type="SUPFAM" id="SSF56601">
    <property type="entry name" value="beta-lactamase/transpeptidase-like"/>
    <property type="match status" value="1"/>
</dbReference>
<dbReference type="Pfam" id="PF00905">
    <property type="entry name" value="Transpeptidase"/>
    <property type="match status" value="1"/>
</dbReference>
<feature type="domain" description="Penicillin-binding protein transpeptidase" evidence="2">
    <location>
        <begin position="227"/>
        <end position="566"/>
    </location>
</feature>
<keyword evidence="4" id="KW-0132">Cell division</keyword>
<name>A0A6J4H366_9CHLR</name>
<dbReference type="GO" id="GO:0051301">
    <property type="term" value="P:cell division"/>
    <property type="evidence" value="ECO:0007669"/>
    <property type="project" value="UniProtKB-KW"/>
</dbReference>
<evidence type="ECO:0000259" key="2">
    <source>
        <dbReference type="Pfam" id="PF00905"/>
    </source>
</evidence>
<dbReference type="GO" id="GO:0008658">
    <property type="term" value="F:penicillin binding"/>
    <property type="evidence" value="ECO:0007669"/>
    <property type="project" value="InterPro"/>
</dbReference>
<dbReference type="Gene3D" id="3.90.1310.10">
    <property type="entry name" value="Penicillin-binding protein 2a (Domain 2)"/>
    <property type="match status" value="1"/>
</dbReference>
<dbReference type="GO" id="GO:0016757">
    <property type="term" value="F:glycosyltransferase activity"/>
    <property type="evidence" value="ECO:0007669"/>
    <property type="project" value="UniProtKB-KW"/>
</dbReference>
<dbReference type="InterPro" id="IPR054120">
    <property type="entry name" value="PBPA_dimer"/>
</dbReference>
<dbReference type="PANTHER" id="PTHR30627:SF24">
    <property type="entry name" value="PENICILLIN-BINDING PROTEIN 4B"/>
    <property type="match status" value="1"/>
</dbReference>
<dbReference type="InterPro" id="IPR012338">
    <property type="entry name" value="Beta-lactam/transpept-like"/>
</dbReference>
<keyword evidence="4" id="KW-0328">Glycosyltransferase</keyword>
<keyword evidence="1" id="KW-0812">Transmembrane</keyword>
<gene>
    <name evidence="4" type="ORF">AVDCRST_MAG26-222</name>
</gene>
<keyword evidence="4" id="KW-0131">Cell cycle</keyword>
<feature type="domain" description="Penicillin binding protein A dimerisation" evidence="3">
    <location>
        <begin position="115"/>
        <end position="200"/>
    </location>
</feature>
<dbReference type="Gene3D" id="3.40.710.10">
    <property type="entry name" value="DD-peptidase/beta-lactamase superfamily"/>
    <property type="match status" value="1"/>
</dbReference>
<dbReference type="GO" id="GO:0005886">
    <property type="term" value="C:plasma membrane"/>
    <property type="evidence" value="ECO:0007669"/>
    <property type="project" value="TreeGrafter"/>
</dbReference>
<keyword evidence="1" id="KW-1133">Transmembrane helix</keyword>
<sequence>MRGVVRLVGLGGGLGLLVFGMFQRSEPLWLLCLWSGIVLLMLGVGATIQALHTGVRKGVLNLALVFVLLFVMLTVQLLRAQFIYAESIYEKVVRDGEGNVTGNVRPVLRSMKVKRGAIFDRNGVMLVGSDSNPDGFARRTYPIAQQADVRAFSHVLGFSSSRFGQDGLEATWNEWLTGEEGQPLRSLQDDVLNRPHTGNNLQLTLDARLQQAVWERMLAVGGGKPASAVVLDPRSGAILALVSVPGYDPQALSFNPFAEDWNADNQRIAAYWQQLNADERRPLINRPLQGLYAPGSTFKTVTAAASLIHRDVLEEPIACPNEYFPDPNAPPVVNAVPDLARFTGNPSDLARVYAFSCNTAFAQLGVRLQADRLSEMAESWHIYPPRVAPDNSPDMTDLQTAASLLALRGTFLSTEGAVAATAFGQGQLLTTPLQMAIVAATIANDGVMSKAYVVERVTDESGAVAYQHAKRDQRVLPAKVAAEMRELMRRGVTEGFGKAAAVAGTSVGGKSGSAQAGPPEDPNQIVHAWFHAIAPVEQPRYAVAVMIENGRDGAGVGARAAGEVLRAAFELEGQ</sequence>
<protein>
    <submittedName>
        <fullName evidence="4">Cell division protein FtsI [Peptidoglycan synthetase]</fullName>
        <ecNumber evidence="4">2.4.1.129</ecNumber>
    </submittedName>
</protein>
<organism evidence="4">
    <name type="scientific">uncultured Chloroflexia bacterium</name>
    <dbReference type="NCBI Taxonomy" id="1672391"/>
    <lineage>
        <taxon>Bacteria</taxon>
        <taxon>Bacillati</taxon>
        <taxon>Chloroflexota</taxon>
        <taxon>Chloroflexia</taxon>
        <taxon>environmental samples</taxon>
    </lineage>
</organism>